<dbReference type="EMBL" id="LT934114">
    <property type="protein sequence ID" value="VAH53695.1"/>
    <property type="molecule type" value="Genomic_DNA"/>
</dbReference>
<evidence type="ECO:0000313" key="3">
    <source>
        <dbReference type="Proteomes" id="UP000324705"/>
    </source>
</evidence>
<dbReference type="Proteomes" id="UP000324705">
    <property type="component" value="Chromosome 2B"/>
</dbReference>
<evidence type="ECO:0008006" key="4">
    <source>
        <dbReference type="Google" id="ProtNLM"/>
    </source>
</evidence>
<evidence type="ECO:0000256" key="1">
    <source>
        <dbReference type="ARBA" id="ARBA00022468"/>
    </source>
</evidence>
<accession>A0A9R1Q450</accession>
<gene>
    <name evidence="2" type="ORF">TRITD_2Bv1G247490</name>
</gene>
<dbReference type="PANTHER" id="PTHR23177">
    <property type="entry name" value="MKIAA1688 PROTEIN"/>
    <property type="match status" value="1"/>
</dbReference>
<organism evidence="2 3">
    <name type="scientific">Triticum turgidum subsp. durum</name>
    <name type="common">Durum wheat</name>
    <name type="synonym">Triticum durum</name>
    <dbReference type="NCBI Taxonomy" id="4567"/>
    <lineage>
        <taxon>Eukaryota</taxon>
        <taxon>Viridiplantae</taxon>
        <taxon>Streptophyta</taxon>
        <taxon>Embryophyta</taxon>
        <taxon>Tracheophyta</taxon>
        <taxon>Spermatophyta</taxon>
        <taxon>Magnoliopsida</taxon>
        <taxon>Liliopsida</taxon>
        <taxon>Poales</taxon>
        <taxon>Poaceae</taxon>
        <taxon>BOP clade</taxon>
        <taxon>Pooideae</taxon>
        <taxon>Triticodae</taxon>
        <taxon>Triticeae</taxon>
        <taxon>Triticinae</taxon>
        <taxon>Triticum</taxon>
    </lineage>
</organism>
<dbReference type="AlphaFoldDB" id="A0A9R1Q450"/>
<evidence type="ECO:0000313" key="2">
    <source>
        <dbReference type="EMBL" id="VAH53695.1"/>
    </source>
</evidence>
<reference evidence="2 3" key="1">
    <citation type="submission" date="2017-09" db="EMBL/GenBank/DDBJ databases">
        <authorList>
            <consortium name="International Durum Wheat Genome Sequencing Consortium (IDWGSC)"/>
            <person name="Milanesi L."/>
        </authorList>
    </citation>
    <scope>NUCLEOTIDE SEQUENCE [LARGE SCALE GENOMIC DNA]</scope>
    <source>
        <strain evidence="3">cv. Svevo</strain>
    </source>
</reference>
<keyword evidence="3" id="KW-1185">Reference proteome</keyword>
<keyword evidence="1" id="KW-0343">GTPase activation</keyword>
<sequence length="136" mass="14478">MGEVVLISRPGDGCGGGGGVGERKADQQERQGQVLELLLAVLRKSVALPCQMADADDVHHVAHVTFDRLQGFLGLPIEFDLQIPCPAPSASTSMFGVSPESMQCGYNDRGNSVPSSQDGLKVAQLRKHITLFLFAS</sequence>
<proteinExistence type="predicted"/>
<dbReference type="GO" id="GO:0005096">
    <property type="term" value="F:GTPase activator activity"/>
    <property type="evidence" value="ECO:0007669"/>
    <property type="project" value="UniProtKB-KW"/>
</dbReference>
<name>A0A9R1Q450_TRITD</name>
<dbReference type="InterPro" id="IPR044785">
    <property type="entry name" value="RopGAP1-5"/>
</dbReference>
<protein>
    <recommendedName>
        <fullName evidence="4">CRIB domain-containing protein</fullName>
    </recommendedName>
</protein>
<dbReference type="PANTHER" id="PTHR23177:SF56">
    <property type="entry name" value="OS07G0408500 PROTEIN"/>
    <property type="match status" value="1"/>
</dbReference>
<dbReference type="Gramene" id="TRITD2Bv1G247490.1">
    <property type="protein sequence ID" value="TRITD2Bv1G247490.1"/>
    <property type="gene ID" value="TRITD2Bv1G247490"/>
</dbReference>